<feature type="compositionally biased region" description="Acidic residues" evidence="1">
    <location>
        <begin position="241"/>
        <end position="251"/>
    </location>
</feature>
<evidence type="ECO:0000313" key="3">
    <source>
        <dbReference type="Proteomes" id="UP000281431"/>
    </source>
</evidence>
<name>A0A3N6MDW4_NATCH</name>
<gene>
    <name evidence="2" type="ORF">EA472_22805</name>
</gene>
<dbReference type="Proteomes" id="UP000281431">
    <property type="component" value="Unassembled WGS sequence"/>
</dbReference>
<dbReference type="EMBL" id="REFZ01000069">
    <property type="protein sequence ID" value="RQG93761.1"/>
    <property type="molecule type" value="Genomic_DNA"/>
</dbReference>
<feature type="region of interest" description="Disordered" evidence="1">
    <location>
        <begin position="230"/>
        <end position="251"/>
    </location>
</feature>
<protein>
    <submittedName>
        <fullName evidence="2">Uncharacterized protein</fullName>
    </submittedName>
</protein>
<dbReference type="OrthoDB" id="175276at2157"/>
<evidence type="ECO:0000256" key="1">
    <source>
        <dbReference type="SAM" id="MobiDB-lite"/>
    </source>
</evidence>
<comment type="caution">
    <text evidence="2">The sequence shown here is derived from an EMBL/GenBank/DDBJ whole genome shotgun (WGS) entry which is preliminary data.</text>
</comment>
<reference evidence="2 3" key="1">
    <citation type="submission" date="2018-10" db="EMBL/GenBank/DDBJ databases">
        <title>Natrarchaeobius chitinivorans gen. nov., sp. nov., and Natrarchaeobius haloalkaliphilus sp. nov., alkaliphilic, chitin-utilizing haloarchaea from hypersaline alkaline lakes.</title>
        <authorList>
            <person name="Sorokin D.Y."/>
            <person name="Elcheninov A.G."/>
            <person name="Kostrikina N.A."/>
            <person name="Bale N.J."/>
            <person name="Sinninghe Damste J.S."/>
            <person name="Khijniak T.V."/>
            <person name="Kublanov I.V."/>
            <person name="Toshchakov S.V."/>
        </authorList>
    </citation>
    <scope>NUCLEOTIDE SEQUENCE [LARGE SCALE GENOMIC DNA]</scope>
    <source>
        <strain evidence="2 3">AArcht7</strain>
    </source>
</reference>
<accession>A0A3N6MDW4</accession>
<dbReference type="AlphaFoldDB" id="A0A3N6MDW4"/>
<sequence length="251" mass="28414">MIDGQLGLLAEAADEPLENYHDQTGRTLFVERTQTYLDDELTIQSGQIAGDVPKQDERVMTSGHEIDVETRTVSKTVASDWVADVDGDGWILAERTHASDLEHEPDWPFNEFQHLCRTEISPVRLKPWQFVRNQRDADRDYVVKMTTRESELEDVSIEWGKGALKKDAINADVGVALTTHWRDMFVELVLYSSGYLAIWDPGEMKPELLGRFIHDEIIPVSYLGDGAEIEETQQPHQTTLDDAESDEGVDA</sequence>
<keyword evidence="3" id="KW-1185">Reference proteome</keyword>
<proteinExistence type="predicted"/>
<evidence type="ECO:0000313" key="2">
    <source>
        <dbReference type="EMBL" id="RQG93761.1"/>
    </source>
</evidence>
<organism evidence="2 3">
    <name type="scientific">Natrarchaeobius chitinivorans</name>
    <dbReference type="NCBI Taxonomy" id="1679083"/>
    <lineage>
        <taxon>Archaea</taxon>
        <taxon>Methanobacteriati</taxon>
        <taxon>Methanobacteriota</taxon>
        <taxon>Stenosarchaea group</taxon>
        <taxon>Halobacteria</taxon>
        <taxon>Halobacteriales</taxon>
        <taxon>Natrialbaceae</taxon>
        <taxon>Natrarchaeobius</taxon>
    </lineage>
</organism>